<sequence>MQQPALILMVKNLIAGKTKTRLAQDVGDAMALQMYGILSRHTRDQALALEGVTRYLHYSEHVEVDDLWPNHPFIKMVQVGAGLGERMTAAFDHAFARGHQRAIIIGSDCPGLTTGLLNRAFGELEEHDAVIGPANDGGYYLLGLRQPHPELFSDMEWSTSSVLEDTLARARVQGLSVATLPVLSDVDHLEDWLGYGWSIPEVEPGASE</sequence>
<reference evidence="1 2" key="1">
    <citation type="submission" date="2019-04" db="EMBL/GenBank/DDBJ databases">
        <title>Lewinella litorea sp. nov., isolated from a marine sand.</title>
        <authorList>
            <person name="Yoon J.-H."/>
        </authorList>
    </citation>
    <scope>NUCLEOTIDE SEQUENCE [LARGE SCALE GENOMIC DNA]</scope>
    <source>
        <strain evidence="1 2">HSMS-39</strain>
    </source>
</reference>
<dbReference type="NCBIfam" id="TIGR04282">
    <property type="entry name" value="glyco_like_cofC"/>
    <property type="match status" value="1"/>
</dbReference>
<dbReference type="Gene3D" id="3.90.550.10">
    <property type="entry name" value="Spore Coat Polysaccharide Biosynthesis Protein SpsA, Chain A"/>
    <property type="match status" value="1"/>
</dbReference>
<dbReference type="PANTHER" id="PTHR36529:SF1">
    <property type="entry name" value="GLYCOSYLTRANSFERASE"/>
    <property type="match status" value="1"/>
</dbReference>
<keyword evidence="1" id="KW-0808">Transferase</keyword>
<dbReference type="EMBL" id="SRSF01000003">
    <property type="protein sequence ID" value="THH39721.1"/>
    <property type="molecule type" value="Genomic_DNA"/>
</dbReference>
<dbReference type="RefSeq" id="WP_136458497.1">
    <property type="nucleotide sequence ID" value="NZ_SRSF01000003.1"/>
</dbReference>
<evidence type="ECO:0000313" key="1">
    <source>
        <dbReference type="EMBL" id="THH39721.1"/>
    </source>
</evidence>
<comment type="caution">
    <text evidence="1">The sequence shown here is derived from an EMBL/GenBank/DDBJ whole genome shotgun (WGS) entry which is preliminary data.</text>
</comment>
<dbReference type="PANTHER" id="PTHR36529">
    <property type="entry name" value="SLL1095 PROTEIN"/>
    <property type="match status" value="1"/>
</dbReference>
<dbReference type="Pfam" id="PF09837">
    <property type="entry name" value="DUF2064"/>
    <property type="match status" value="1"/>
</dbReference>
<name>A0A4S4NMW3_9BACT</name>
<dbReference type="Proteomes" id="UP000308528">
    <property type="component" value="Unassembled WGS sequence"/>
</dbReference>
<accession>A0A4S4NMW3</accession>
<proteinExistence type="predicted"/>
<dbReference type="OrthoDB" id="9798250at2"/>
<evidence type="ECO:0000313" key="2">
    <source>
        <dbReference type="Proteomes" id="UP000308528"/>
    </source>
</evidence>
<dbReference type="AlphaFoldDB" id="A0A4S4NMW3"/>
<organism evidence="1 2">
    <name type="scientific">Neolewinella litorea</name>
    <dbReference type="NCBI Taxonomy" id="2562452"/>
    <lineage>
        <taxon>Bacteria</taxon>
        <taxon>Pseudomonadati</taxon>
        <taxon>Bacteroidota</taxon>
        <taxon>Saprospiria</taxon>
        <taxon>Saprospirales</taxon>
        <taxon>Lewinellaceae</taxon>
        <taxon>Neolewinella</taxon>
    </lineage>
</organism>
<dbReference type="InterPro" id="IPR018641">
    <property type="entry name" value="Trfase_1_rSAM/seldom-assoc"/>
</dbReference>
<dbReference type="GO" id="GO:0016740">
    <property type="term" value="F:transferase activity"/>
    <property type="evidence" value="ECO:0007669"/>
    <property type="project" value="UniProtKB-KW"/>
</dbReference>
<keyword evidence="2" id="KW-1185">Reference proteome</keyword>
<protein>
    <submittedName>
        <fullName evidence="1">Glycosyltransferase</fullName>
    </submittedName>
</protein>
<dbReference type="SUPFAM" id="SSF53448">
    <property type="entry name" value="Nucleotide-diphospho-sugar transferases"/>
    <property type="match status" value="1"/>
</dbReference>
<dbReference type="InterPro" id="IPR029044">
    <property type="entry name" value="Nucleotide-diphossugar_trans"/>
</dbReference>
<gene>
    <name evidence="1" type="ORF">E4021_08880</name>
</gene>